<reference evidence="2 3" key="1">
    <citation type="journal article" date="2011" name="J. Bacteriol.">
        <title>Genome sequence of Chthoniobacter flavus Ellin428, an aerobic heterotrophic soil bacterium.</title>
        <authorList>
            <person name="Kant R."/>
            <person name="van Passel M.W."/>
            <person name="Palva A."/>
            <person name="Lucas S."/>
            <person name="Lapidus A."/>
            <person name="Glavina Del Rio T."/>
            <person name="Dalin E."/>
            <person name="Tice H."/>
            <person name="Bruce D."/>
            <person name="Goodwin L."/>
            <person name="Pitluck S."/>
            <person name="Larimer F.W."/>
            <person name="Land M.L."/>
            <person name="Hauser L."/>
            <person name="Sangwan P."/>
            <person name="de Vos W.M."/>
            <person name="Janssen P.H."/>
            <person name="Smidt H."/>
        </authorList>
    </citation>
    <scope>NUCLEOTIDE SEQUENCE [LARGE SCALE GENOMIC DNA]</scope>
    <source>
        <strain evidence="2 3">Ellin428</strain>
    </source>
</reference>
<dbReference type="Proteomes" id="UP000005824">
    <property type="component" value="Unassembled WGS sequence"/>
</dbReference>
<dbReference type="Gene3D" id="3.90.930.1">
    <property type="match status" value="1"/>
</dbReference>
<keyword evidence="1" id="KW-0732">Signal</keyword>
<feature type="signal peptide" evidence="1">
    <location>
        <begin position="1"/>
        <end position="20"/>
    </location>
</feature>
<comment type="caution">
    <text evidence="2">The sequence shown here is derived from an EMBL/GenBank/DDBJ whole genome shotgun (WGS) entry which is preliminary data.</text>
</comment>
<accession>B4DC48</accession>
<dbReference type="AlphaFoldDB" id="B4DC48"/>
<dbReference type="Gene3D" id="2.20.110.10">
    <property type="entry name" value="Histone H3 K4-specific methyltransferase SET7/9 N-terminal domain"/>
    <property type="match status" value="1"/>
</dbReference>
<dbReference type="SUPFAM" id="SSF82185">
    <property type="entry name" value="Histone H3 K4-specific methyltransferase SET7/9 N-terminal domain"/>
    <property type="match status" value="1"/>
</dbReference>
<evidence type="ECO:0000313" key="3">
    <source>
        <dbReference type="Proteomes" id="UP000005824"/>
    </source>
</evidence>
<proteinExistence type="predicted"/>
<dbReference type="Pfam" id="PF07661">
    <property type="entry name" value="MORN_2"/>
    <property type="match status" value="2"/>
</dbReference>
<dbReference type="InParanoid" id="B4DC48"/>
<evidence type="ECO:0000313" key="2">
    <source>
        <dbReference type="EMBL" id="EDY15970.1"/>
    </source>
</evidence>
<feature type="chain" id="PRO_5002800744" description="MORN variant repeat protein" evidence="1">
    <location>
        <begin position="21"/>
        <end position="294"/>
    </location>
</feature>
<sequence length="294" mass="33565">MKTTAILSLCALLFCVEARAQEASYLDYAIPPDAKKIQLNLPRNLTGINYFLPNSETLIGKERYTDQGILVSREMFLHGEKHGVQREWYPNGQLKSEEPYRNGVRHGVFKTWSENGALIGQSSIVEGTGKLEVYDVDGVFTKERNYKGNRQNGLFVDRLNYPGNPDHRMTLMWFKNGESVGNAFDFYEDGTLSRLNFRAPWHSVIGPSIDFDRRGGIESINWYRSGQEVTEAEYAKAAALDPKLPPYYHEPDKYKEEFVTPEVRALVEHYQKMPPVKIPLEFGPDGKPILARQP</sequence>
<dbReference type="STRING" id="497964.CfE428DRAFT_6489"/>
<dbReference type="RefSeq" id="WP_006983806.1">
    <property type="nucleotide sequence ID" value="NZ_ABVL01000044.1"/>
</dbReference>
<protein>
    <recommendedName>
        <fullName evidence="4">MORN variant repeat protein</fullName>
    </recommendedName>
</protein>
<dbReference type="eggNOG" id="COG2849">
    <property type="taxonomic scope" value="Bacteria"/>
</dbReference>
<dbReference type="InterPro" id="IPR011652">
    <property type="entry name" value="MORN_2"/>
</dbReference>
<dbReference type="EMBL" id="ABVL01000044">
    <property type="protein sequence ID" value="EDY15970.1"/>
    <property type="molecule type" value="Genomic_DNA"/>
</dbReference>
<evidence type="ECO:0008006" key="4">
    <source>
        <dbReference type="Google" id="ProtNLM"/>
    </source>
</evidence>
<gene>
    <name evidence="2" type="ORF">CfE428DRAFT_6489</name>
</gene>
<name>B4DC48_9BACT</name>
<evidence type="ECO:0000256" key="1">
    <source>
        <dbReference type="SAM" id="SignalP"/>
    </source>
</evidence>
<keyword evidence="3" id="KW-1185">Reference proteome</keyword>
<organism evidence="2 3">
    <name type="scientific">Chthoniobacter flavus Ellin428</name>
    <dbReference type="NCBI Taxonomy" id="497964"/>
    <lineage>
        <taxon>Bacteria</taxon>
        <taxon>Pseudomonadati</taxon>
        <taxon>Verrucomicrobiota</taxon>
        <taxon>Spartobacteria</taxon>
        <taxon>Chthoniobacterales</taxon>
        <taxon>Chthoniobacteraceae</taxon>
        <taxon>Chthoniobacter</taxon>
    </lineage>
</organism>